<dbReference type="EC" id="3.1.3.16" evidence="2"/>
<evidence type="ECO:0000256" key="12">
    <source>
        <dbReference type="SAM" id="MobiDB-lite"/>
    </source>
</evidence>
<dbReference type="AlphaFoldDB" id="A0A495VR24"/>
<reference evidence="15 16" key="1">
    <citation type="submission" date="2018-10" db="EMBL/GenBank/DDBJ databases">
        <title>Sequencing the genomes of 1000 actinobacteria strains.</title>
        <authorList>
            <person name="Klenk H.-P."/>
        </authorList>
    </citation>
    <scope>NUCLEOTIDE SEQUENCE [LARGE SCALE GENOMIC DNA]</scope>
    <source>
        <strain evidence="15 16">DSM 43800</strain>
    </source>
</reference>
<dbReference type="InterPro" id="IPR036457">
    <property type="entry name" value="PPM-type-like_dom_sf"/>
</dbReference>
<accession>A0A495VR24</accession>
<dbReference type="OrthoDB" id="9801841at2"/>
<feature type="compositionally biased region" description="Low complexity" evidence="12">
    <location>
        <begin position="417"/>
        <end position="450"/>
    </location>
</feature>
<evidence type="ECO:0000256" key="11">
    <source>
        <dbReference type="ARBA" id="ARBA00079123"/>
    </source>
</evidence>
<dbReference type="Proteomes" id="UP000282084">
    <property type="component" value="Unassembled WGS sequence"/>
</dbReference>
<keyword evidence="5" id="KW-0904">Protein phosphatase</keyword>
<keyword evidence="3" id="KW-0479">Metal-binding</keyword>
<evidence type="ECO:0000256" key="8">
    <source>
        <dbReference type="ARBA" id="ARBA00048336"/>
    </source>
</evidence>
<dbReference type="FunFam" id="3.60.40.10:FF:000002">
    <property type="entry name" value="Serine/threonine phosphatase stp"/>
    <property type="match status" value="1"/>
</dbReference>
<dbReference type="RefSeq" id="WP_121001002.1">
    <property type="nucleotide sequence ID" value="NZ_RBXO01000001.1"/>
</dbReference>
<dbReference type="SUPFAM" id="SSF81606">
    <property type="entry name" value="PP2C-like"/>
    <property type="match status" value="1"/>
</dbReference>
<dbReference type="Gene3D" id="3.60.40.10">
    <property type="entry name" value="PPM-type phosphatase domain"/>
    <property type="match status" value="1"/>
</dbReference>
<dbReference type="EMBL" id="RBXO01000001">
    <property type="protein sequence ID" value="RKT51869.1"/>
    <property type="molecule type" value="Genomic_DNA"/>
</dbReference>
<evidence type="ECO:0000313" key="16">
    <source>
        <dbReference type="Proteomes" id="UP000282084"/>
    </source>
</evidence>
<keyword evidence="13" id="KW-0472">Membrane</keyword>
<dbReference type="PROSITE" id="PS51746">
    <property type="entry name" value="PPM_2"/>
    <property type="match status" value="1"/>
</dbReference>
<evidence type="ECO:0000256" key="4">
    <source>
        <dbReference type="ARBA" id="ARBA00022801"/>
    </source>
</evidence>
<dbReference type="SMART" id="SM00331">
    <property type="entry name" value="PP2C_SIG"/>
    <property type="match status" value="1"/>
</dbReference>
<keyword evidence="6" id="KW-0464">Manganese</keyword>
<feature type="region of interest" description="Disordered" evidence="12">
    <location>
        <begin position="246"/>
        <end position="293"/>
    </location>
</feature>
<keyword evidence="13" id="KW-0812">Transmembrane</keyword>
<organism evidence="15 16">
    <name type="scientific">Saccharothrix australiensis</name>
    <dbReference type="NCBI Taxonomy" id="2072"/>
    <lineage>
        <taxon>Bacteria</taxon>
        <taxon>Bacillati</taxon>
        <taxon>Actinomycetota</taxon>
        <taxon>Actinomycetes</taxon>
        <taxon>Pseudonocardiales</taxon>
        <taxon>Pseudonocardiaceae</taxon>
        <taxon>Saccharothrix</taxon>
    </lineage>
</organism>
<evidence type="ECO:0000256" key="7">
    <source>
        <dbReference type="ARBA" id="ARBA00047761"/>
    </source>
</evidence>
<proteinExistence type="predicted"/>
<feature type="compositionally biased region" description="Pro residues" evidence="12">
    <location>
        <begin position="275"/>
        <end position="288"/>
    </location>
</feature>
<feature type="region of interest" description="Disordered" evidence="12">
    <location>
        <begin position="411"/>
        <end position="467"/>
    </location>
</feature>
<evidence type="ECO:0000259" key="14">
    <source>
        <dbReference type="PROSITE" id="PS51746"/>
    </source>
</evidence>
<evidence type="ECO:0000256" key="1">
    <source>
        <dbReference type="ARBA" id="ARBA00001936"/>
    </source>
</evidence>
<dbReference type="SMART" id="SM00332">
    <property type="entry name" value="PP2Cc"/>
    <property type="match status" value="1"/>
</dbReference>
<evidence type="ECO:0000256" key="13">
    <source>
        <dbReference type="SAM" id="Phobius"/>
    </source>
</evidence>
<dbReference type="InterPro" id="IPR001932">
    <property type="entry name" value="PPM-type_phosphatase-like_dom"/>
</dbReference>
<keyword evidence="13" id="KW-1133">Transmembrane helix</keyword>
<evidence type="ECO:0000313" key="15">
    <source>
        <dbReference type="EMBL" id="RKT51869.1"/>
    </source>
</evidence>
<sequence>MTLVLRYAARSDRGLVRSNNQDSVYAGPRLLALADGMGGHAAGEVASKVVIAALAPLDDDEPGDDLLGQLREAVIAGNGAISELVQSDPDLDGMGTTLTAVLFAGSRLGLVHIGDSRAYLLRNGTFSQITHDDTFVQSLIDEGRITEEEAATHPQRSLLLRALTGHEVEPRLMVREARPGDRYLLCSDGLSGVVSQETLEEAIRIPDPQACADRMIELALKGGGPDNVTVVVADVVDVDFGEDAPIVGGAAGDGGEDPPPPDSPASRASSITGPRPLPPRPEPPQPPADPRRARGNRLKALGIVVFLLLLLAAAGLGTRWYVLRQYYVGAGPDGQVSVFRGVTGSVLGFDLHTLVEGSCPPDAQACEPITVDDLKVATRDVVRGGITVADGLEGAREAIRLLRTEQTLPFCPKERTSTGAATPTTTTTTTPVDPSATSAATTTTTQEGTPVPTPPALKPGTDCRKGQ</sequence>
<protein>
    <recommendedName>
        <fullName evidence="9">Serine/threonine protein phosphatase PstP</fullName>
        <ecNumber evidence="2">3.1.3.16</ecNumber>
    </recommendedName>
    <alternativeName>
        <fullName evidence="11">Mycobacterial Ser/Thr phosphatase</fullName>
    </alternativeName>
    <alternativeName>
        <fullName evidence="10">PP2C-family Ser/Thr phosphatase</fullName>
    </alternativeName>
</protein>
<dbReference type="CDD" id="cd00143">
    <property type="entry name" value="PP2Cc"/>
    <property type="match status" value="1"/>
</dbReference>
<dbReference type="GO" id="GO:0004722">
    <property type="term" value="F:protein serine/threonine phosphatase activity"/>
    <property type="evidence" value="ECO:0007669"/>
    <property type="project" value="UniProtKB-EC"/>
</dbReference>
<gene>
    <name evidence="15" type="ORF">C8E97_0358</name>
</gene>
<evidence type="ECO:0000256" key="6">
    <source>
        <dbReference type="ARBA" id="ARBA00023211"/>
    </source>
</evidence>
<comment type="catalytic activity">
    <reaction evidence="7">
        <text>O-phospho-L-seryl-[protein] + H2O = L-seryl-[protein] + phosphate</text>
        <dbReference type="Rhea" id="RHEA:20629"/>
        <dbReference type="Rhea" id="RHEA-COMP:9863"/>
        <dbReference type="Rhea" id="RHEA-COMP:11604"/>
        <dbReference type="ChEBI" id="CHEBI:15377"/>
        <dbReference type="ChEBI" id="CHEBI:29999"/>
        <dbReference type="ChEBI" id="CHEBI:43474"/>
        <dbReference type="ChEBI" id="CHEBI:83421"/>
        <dbReference type="EC" id="3.1.3.16"/>
    </reaction>
</comment>
<comment type="caution">
    <text evidence="15">The sequence shown here is derived from an EMBL/GenBank/DDBJ whole genome shotgun (WGS) entry which is preliminary data.</text>
</comment>
<evidence type="ECO:0000256" key="3">
    <source>
        <dbReference type="ARBA" id="ARBA00022723"/>
    </source>
</evidence>
<comment type="catalytic activity">
    <reaction evidence="8">
        <text>O-phospho-L-threonyl-[protein] + H2O = L-threonyl-[protein] + phosphate</text>
        <dbReference type="Rhea" id="RHEA:47004"/>
        <dbReference type="Rhea" id="RHEA-COMP:11060"/>
        <dbReference type="Rhea" id="RHEA-COMP:11605"/>
        <dbReference type="ChEBI" id="CHEBI:15377"/>
        <dbReference type="ChEBI" id="CHEBI:30013"/>
        <dbReference type="ChEBI" id="CHEBI:43474"/>
        <dbReference type="ChEBI" id="CHEBI:61977"/>
        <dbReference type="EC" id="3.1.3.16"/>
    </reaction>
</comment>
<evidence type="ECO:0000256" key="2">
    <source>
        <dbReference type="ARBA" id="ARBA00013081"/>
    </source>
</evidence>
<evidence type="ECO:0000256" key="5">
    <source>
        <dbReference type="ARBA" id="ARBA00022912"/>
    </source>
</evidence>
<comment type="cofactor">
    <cofactor evidence="1">
        <name>Mn(2+)</name>
        <dbReference type="ChEBI" id="CHEBI:29035"/>
    </cofactor>
</comment>
<feature type="transmembrane region" description="Helical" evidence="13">
    <location>
        <begin position="300"/>
        <end position="322"/>
    </location>
</feature>
<evidence type="ECO:0000256" key="10">
    <source>
        <dbReference type="ARBA" id="ARBA00077741"/>
    </source>
</evidence>
<dbReference type="Pfam" id="PF13672">
    <property type="entry name" value="PP2C_2"/>
    <property type="match status" value="1"/>
</dbReference>
<name>A0A495VR24_9PSEU</name>
<feature type="domain" description="PPM-type phosphatase" evidence="14">
    <location>
        <begin position="6"/>
        <end position="235"/>
    </location>
</feature>
<keyword evidence="16" id="KW-1185">Reference proteome</keyword>
<dbReference type="GO" id="GO:0046872">
    <property type="term" value="F:metal ion binding"/>
    <property type="evidence" value="ECO:0007669"/>
    <property type="project" value="UniProtKB-KW"/>
</dbReference>
<keyword evidence="4" id="KW-0378">Hydrolase</keyword>
<evidence type="ECO:0000256" key="9">
    <source>
        <dbReference type="ARBA" id="ARBA00071184"/>
    </source>
</evidence>